<dbReference type="AlphaFoldDB" id="A0AAV1JUI1"/>
<feature type="region of interest" description="Disordered" evidence="1">
    <location>
        <begin position="1"/>
        <end position="50"/>
    </location>
</feature>
<evidence type="ECO:0000313" key="2">
    <source>
        <dbReference type="EMBL" id="CAK1553190.1"/>
    </source>
</evidence>
<proteinExistence type="predicted"/>
<comment type="caution">
    <text evidence="2">The sequence shown here is derived from an EMBL/GenBank/DDBJ whole genome shotgun (WGS) entry which is preliminary data.</text>
</comment>
<protein>
    <recommendedName>
        <fullName evidence="4">Exophilin 5</fullName>
    </recommendedName>
</protein>
<evidence type="ECO:0000313" key="3">
    <source>
        <dbReference type="Proteomes" id="UP001497472"/>
    </source>
</evidence>
<evidence type="ECO:0000256" key="1">
    <source>
        <dbReference type="SAM" id="MobiDB-lite"/>
    </source>
</evidence>
<name>A0AAV1JUI1_9NEOP</name>
<feature type="region of interest" description="Disordered" evidence="1">
    <location>
        <begin position="115"/>
        <end position="145"/>
    </location>
</feature>
<feature type="compositionally biased region" description="Acidic residues" evidence="1">
    <location>
        <begin position="12"/>
        <end position="25"/>
    </location>
</feature>
<evidence type="ECO:0008006" key="4">
    <source>
        <dbReference type="Google" id="ProtNLM"/>
    </source>
</evidence>
<dbReference type="EMBL" id="CAVLEF010000215">
    <property type="protein sequence ID" value="CAK1553190.1"/>
    <property type="molecule type" value="Genomic_DNA"/>
</dbReference>
<sequence length="145" mass="16320">MQLTNISTCETNEPEDPVSEDTDVESDSRLDEGDSLQPGPSSSKINNEPEAIEVITPSKYLNECSPIPKIPVPLYKRGKQNSEKLLTLRKLRSKHQTNLKNTTKNQFLISQEFDESDFDQTESDKGNTQSRECFDDYASTKSTAD</sequence>
<organism evidence="2 3">
    <name type="scientific">Leptosia nina</name>
    <dbReference type="NCBI Taxonomy" id="320188"/>
    <lineage>
        <taxon>Eukaryota</taxon>
        <taxon>Metazoa</taxon>
        <taxon>Ecdysozoa</taxon>
        <taxon>Arthropoda</taxon>
        <taxon>Hexapoda</taxon>
        <taxon>Insecta</taxon>
        <taxon>Pterygota</taxon>
        <taxon>Neoptera</taxon>
        <taxon>Endopterygota</taxon>
        <taxon>Lepidoptera</taxon>
        <taxon>Glossata</taxon>
        <taxon>Ditrysia</taxon>
        <taxon>Papilionoidea</taxon>
        <taxon>Pieridae</taxon>
        <taxon>Pierinae</taxon>
        <taxon>Leptosia</taxon>
    </lineage>
</organism>
<dbReference type="Proteomes" id="UP001497472">
    <property type="component" value="Unassembled WGS sequence"/>
</dbReference>
<feature type="compositionally biased region" description="Polar residues" evidence="1">
    <location>
        <begin position="1"/>
        <end position="11"/>
    </location>
</feature>
<accession>A0AAV1JUI1</accession>
<reference evidence="2 3" key="1">
    <citation type="submission" date="2023-11" db="EMBL/GenBank/DDBJ databases">
        <authorList>
            <person name="Okamura Y."/>
        </authorList>
    </citation>
    <scope>NUCLEOTIDE SEQUENCE [LARGE SCALE GENOMIC DNA]</scope>
</reference>
<keyword evidence="3" id="KW-1185">Reference proteome</keyword>
<gene>
    <name evidence="2" type="ORF">LNINA_LOCUS12204</name>
</gene>